<dbReference type="Proteomes" id="UP000230750">
    <property type="component" value="Unassembled WGS sequence"/>
</dbReference>
<evidence type="ECO:0000313" key="2">
    <source>
        <dbReference type="Proteomes" id="UP000230750"/>
    </source>
</evidence>
<reference evidence="1 2" key="1">
    <citation type="journal article" date="2017" name="PLoS Biol.">
        <title>The sea cucumber genome provides insights into morphological evolution and visceral regeneration.</title>
        <authorList>
            <person name="Zhang X."/>
            <person name="Sun L."/>
            <person name="Yuan J."/>
            <person name="Sun Y."/>
            <person name="Gao Y."/>
            <person name="Zhang L."/>
            <person name="Li S."/>
            <person name="Dai H."/>
            <person name="Hamel J.F."/>
            <person name="Liu C."/>
            <person name="Yu Y."/>
            <person name="Liu S."/>
            <person name="Lin W."/>
            <person name="Guo K."/>
            <person name="Jin S."/>
            <person name="Xu P."/>
            <person name="Storey K.B."/>
            <person name="Huan P."/>
            <person name="Zhang T."/>
            <person name="Zhou Y."/>
            <person name="Zhang J."/>
            <person name="Lin C."/>
            <person name="Li X."/>
            <person name="Xing L."/>
            <person name="Huo D."/>
            <person name="Sun M."/>
            <person name="Wang L."/>
            <person name="Mercier A."/>
            <person name="Li F."/>
            <person name="Yang H."/>
            <person name="Xiang J."/>
        </authorList>
    </citation>
    <scope>NUCLEOTIDE SEQUENCE [LARGE SCALE GENOMIC DNA]</scope>
    <source>
        <strain evidence="1">Shaxun</strain>
        <tissue evidence="1">Muscle</tissue>
    </source>
</reference>
<proteinExistence type="predicted"/>
<keyword evidence="2" id="KW-1185">Reference proteome</keyword>
<dbReference type="AlphaFoldDB" id="A0A2G8JZN9"/>
<dbReference type="EMBL" id="MRZV01001043">
    <property type="protein sequence ID" value="PIK41179.1"/>
    <property type="molecule type" value="Genomic_DNA"/>
</dbReference>
<dbReference type="InterPro" id="IPR035914">
    <property type="entry name" value="Sperma_CUB_dom_sf"/>
</dbReference>
<evidence type="ECO:0008006" key="3">
    <source>
        <dbReference type="Google" id="ProtNLM"/>
    </source>
</evidence>
<evidence type="ECO:0000313" key="1">
    <source>
        <dbReference type="EMBL" id="PIK41179.1"/>
    </source>
</evidence>
<accession>A0A2G8JZN9</accession>
<protein>
    <recommendedName>
        <fullName evidence="3">CUB domain-containing protein</fullName>
    </recommendedName>
</protein>
<organism evidence="1 2">
    <name type="scientific">Stichopus japonicus</name>
    <name type="common">Sea cucumber</name>
    <dbReference type="NCBI Taxonomy" id="307972"/>
    <lineage>
        <taxon>Eukaryota</taxon>
        <taxon>Metazoa</taxon>
        <taxon>Echinodermata</taxon>
        <taxon>Eleutherozoa</taxon>
        <taxon>Echinozoa</taxon>
        <taxon>Holothuroidea</taxon>
        <taxon>Aspidochirotacea</taxon>
        <taxon>Aspidochirotida</taxon>
        <taxon>Stichopodidae</taxon>
        <taxon>Apostichopus</taxon>
    </lineage>
</organism>
<dbReference type="Gene3D" id="2.60.120.290">
    <property type="entry name" value="Spermadhesin, CUB domain"/>
    <property type="match status" value="1"/>
</dbReference>
<dbReference type="OrthoDB" id="10520554at2759"/>
<gene>
    <name evidence="1" type="ORF">BSL78_21974</name>
</gene>
<sequence length="205" mass="22084">MIFYTATDESCSGKGTNNDQCACVITGGDDHCAVTGNNGFTPITLPTDNSGLSHTCGTGIVRIQLDYTSTASSAILGTNSYFMDTLSPPQECRWDITGPEDSQLAIIFGDFDLLLREDTFSLKYTDGRAADGSFRYSSDVTDIPVTRAGETFSIVDTPIIIDSNRVSINYKSGDSTVFTTYKGALFEVRLLGVGECIIGHHVLDE</sequence>
<dbReference type="SUPFAM" id="SSF49854">
    <property type="entry name" value="Spermadhesin, CUB domain"/>
    <property type="match status" value="1"/>
</dbReference>
<comment type="caution">
    <text evidence="1">The sequence shown here is derived from an EMBL/GenBank/DDBJ whole genome shotgun (WGS) entry which is preliminary data.</text>
</comment>
<name>A0A2G8JZN9_STIJA</name>